<dbReference type="AlphaFoldDB" id="A0A1J5RGB2"/>
<dbReference type="EMBL" id="MLJW01000437">
    <property type="protein sequence ID" value="OIQ87157.1"/>
    <property type="molecule type" value="Genomic_DNA"/>
</dbReference>
<dbReference type="HAMAP" id="MF_00460">
    <property type="entry name" value="UPF0125_RnfH"/>
    <property type="match status" value="1"/>
</dbReference>
<feature type="region of interest" description="Disordered" evidence="2">
    <location>
        <begin position="92"/>
        <end position="115"/>
    </location>
</feature>
<organism evidence="3">
    <name type="scientific">mine drainage metagenome</name>
    <dbReference type="NCBI Taxonomy" id="410659"/>
    <lineage>
        <taxon>unclassified sequences</taxon>
        <taxon>metagenomes</taxon>
        <taxon>ecological metagenomes</taxon>
    </lineage>
</organism>
<dbReference type="InterPro" id="IPR016155">
    <property type="entry name" value="Mopterin_synth/thiamin_S_b"/>
</dbReference>
<evidence type="ECO:0000256" key="2">
    <source>
        <dbReference type="SAM" id="MobiDB-lite"/>
    </source>
</evidence>
<comment type="caution">
    <text evidence="3">The sequence shown here is derived from an EMBL/GenBank/DDBJ whole genome shotgun (WGS) entry which is preliminary data.</text>
</comment>
<evidence type="ECO:0000313" key="3">
    <source>
        <dbReference type="EMBL" id="OIQ87157.1"/>
    </source>
</evidence>
<dbReference type="InterPro" id="IPR005346">
    <property type="entry name" value="RnfH"/>
</dbReference>
<proteinExistence type="inferred from homology"/>
<protein>
    <submittedName>
        <fullName evidence="3">Persistence and stress-resistance antitoxin PasI</fullName>
    </submittedName>
</protein>
<dbReference type="Gene3D" id="3.10.20.280">
    <property type="entry name" value="RnfH-like"/>
    <property type="match status" value="1"/>
</dbReference>
<evidence type="ECO:0000256" key="1">
    <source>
        <dbReference type="ARBA" id="ARBA00010645"/>
    </source>
</evidence>
<dbReference type="PANTHER" id="PTHR37483">
    <property type="entry name" value="UPF0125 PROTEIN RATB"/>
    <property type="match status" value="1"/>
</dbReference>
<dbReference type="PANTHER" id="PTHR37483:SF1">
    <property type="entry name" value="UPF0125 PROTEIN RATB"/>
    <property type="match status" value="1"/>
</dbReference>
<dbReference type="Pfam" id="PF03658">
    <property type="entry name" value="Ub-RnfH"/>
    <property type="match status" value="1"/>
</dbReference>
<name>A0A1J5RGB2_9ZZZZ</name>
<comment type="similarity">
    <text evidence="1">Belongs to the UPF0125 (RnfH) family.</text>
</comment>
<feature type="compositionally biased region" description="Basic residues" evidence="2">
    <location>
        <begin position="101"/>
        <end position="115"/>
    </location>
</feature>
<dbReference type="InterPro" id="IPR037021">
    <property type="entry name" value="RnfH_sf"/>
</dbReference>
<accession>A0A1J5RGB2</accession>
<sequence>MAEPQQRLPAAHITVQVCWLPAHGPALLRTVCIPPGSSLADAVEASGLQSVLPDASWRDAGGHLRLAVHGVLKPAGARVRPGDRIDITRPLTVDPKEARRQRARKAAANRRATRA</sequence>
<dbReference type="SUPFAM" id="SSF54285">
    <property type="entry name" value="MoaD/ThiS"/>
    <property type="match status" value="1"/>
</dbReference>
<gene>
    <name evidence="3" type="primary">pasI_9</name>
    <name evidence="3" type="ORF">GALL_309840</name>
</gene>
<reference evidence="3" key="1">
    <citation type="submission" date="2016-10" db="EMBL/GenBank/DDBJ databases">
        <title>Sequence of Gallionella enrichment culture.</title>
        <authorList>
            <person name="Poehlein A."/>
            <person name="Muehling M."/>
            <person name="Daniel R."/>
        </authorList>
    </citation>
    <scope>NUCLEOTIDE SEQUENCE</scope>
</reference>